<keyword evidence="4 7" id="KW-0812">Transmembrane</keyword>
<evidence type="ECO:0000256" key="2">
    <source>
        <dbReference type="ARBA" id="ARBA00010792"/>
    </source>
</evidence>
<evidence type="ECO:0000259" key="8">
    <source>
        <dbReference type="Pfam" id="PF09335"/>
    </source>
</evidence>
<dbReference type="InterPro" id="IPR051311">
    <property type="entry name" value="DedA_domain"/>
</dbReference>
<keyword evidence="6 7" id="KW-0472">Membrane</keyword>
<comment type="subcellular location">
    <subcellularLocation>
        <location evidence="1">Cell membrane</location>
        <topology evidence="1">Multi-pass membrane protein</topology>
    </subcellularLocation>
</comment>
<evidence type="ECO:0000256" key="6">
    <source>
        <dbReference type="ARBA" id="ARBA00023136"/>
    </source>
</evidence>
<feature type="transmembrane region" description="Helical" evidence="7">
    <location>
        <begin position="172"/>
        <end position="190"/>
    </location>
</feature>
<evidence type="ECO:0000256" key="5">
    <source>
        <dbReference type="ARBA" id="ARBA00022989"/>
    </source>
</evidence>
<evidence type="ECO:0000256" key="1">
    <source>
        <dbReference type="ARBA" id="ARBA00004651"/>
    </source>
</evidence>
<comment type="caution">
    <text evidence="9">The sequence shown here is derived from an EMBL/GenBank/DDBJ whole genome shotgun (WGS) entry which is preliminary data.</text>
</comment>
<dbReference type="RefSeq" id="WP_061803451.1">
    <property type="nucleotide sequence ID" value="NZ_FOXX01000002.1"/>
</dbReference>
<feature type="transmembrane region" description="Helical" evidence="7">
    <location>
        <begin position="132"/>
        <end position="152"/>
    </location>
</feature>
<name>A0A1I5XNP6_9BACI</name>
<evidence type="ECO:0000313" key="9">
    <source>
        <dbReference type="EMBL" id="SFQ33554.1"/>
    </source>
</evidence>
<evidence type="ECO:0000256" key="4">
    <source>
        <dbReference type="ARBA" id="ARBA00022692"/>
    </source>
</evidence>
<keyword evidence="3" id="KW-1003">Cell membrane</keyword>
<keyword evidence="5 7" id="KW-1133">Transmembrane helix</keyword>
<proteinExistence type="inferred from homology"/>
<feature type="domain" description="VTT" evidence="8">
    <location>
        <begin position="30"/>
        <end position="155"/>
    </location>
</feature>
<evidence type="ECO:0000313" key="10">
    <source>
        <dbReference type="Proteomes" id="UP000182762"/>
    </source>
</evidence>
<feature type="transmembrane region" description="Helical" evidence="7">
    <location>
        <begin position="49"/>
        <end position="71"/>
    </location>
</feature>
<comment type="similarity">
    <text evidence="2">Belongs to the DedA family.</text>
</comment>
<protein>
    <submittedName>
        <fullName evidence="9">Membrane protein DedA, SNARE-associated domain</fullName>
    </submittedName>
</protein>
<dbReference type="PANTHER" id="PTHR42709:SF6">
    <property type="entry name" value="UNDECAPRENYL PHOSPHATE TRANSPORTER A"/>
    <property type="match status" value="1"/>
</dbReference>
<reference evidence="9 10" key="1">
    <citation type="submission" date="2016-10" db="EMBL/GenBank/DDBJ databases">
        <authorList>
            <person name="Varghese N."/>
            <person name="Submissions S."/>
        </authorList>
    </citation>
    <scope>NUCLEOTIDE SEQUENCE [LARGE SCALE GENOMIC DNA]</scope>
    <source>
        <strain evidence="9 10">DSM 13796</strain>
    </source>
</reference>
<evidence type="ECO:0000256" key="3">
    <source>
        <dbReference type="ARBA" id="ARBA00022475"/>
    </source>
</evidence>
<dbReference type="EMBL" id="FOXX01000002">
    <property type="protein sequence ID" value="SFQ33554.1"/>
    <property type="molecule type" value="Genomic_DNA"/>
</dbReference>
<dbReference type="Pfam" id="PF09335">
    <property type="entry name" value="VTT_dom"/>
    <property type="match status" value="1"/>
</dbReference>
<keyword evidence="10" id="KW-1185">Reference proteome</keyword>
<dbReference type="GeneID" id="93709714"/>
<dbReference type="InterPro" id="IPR032816">
    <property type="entry name" value="VTT_dom"/>
</dbReference>
<sequence length="212" mass="24184">MEQMILDFIEYFKSLSYFGIMLALTFEFVPAELVLPLAGTWVQDGDMNLWLTVLAGTIGGVTGPLTLYAVGRYGGRPFLQRFGRFFFIKDKQINAADAFFQKHGAIVAFTGRFLPGIRTLISIPCGMAKMNVWVFSVYTFLAMLPTTFFYVYIGYKFGDQGKEIASKLLDEYKWEVIIGVVVLIVIYALIKKKRKKAYEKYNVKDFTSKKTE</sequence>
<dbReference type="Proteomes" id="UP000182762">
    <property type="component" value="Unassembled WGS sequence"/>
</dbReference>
<dbReference type="PANTHER" id="PTHR42709">
    <property type="entry name" value="ALKALINE PHOSPHATASE LIKE PROTEIN"/>
    <property type="match status" value="1"/>
</dbReference>
<organism evidence="9 10">
    <name type="scientific">Priestia endophytica DSM 13796</name>
    <dbReference type="NCBI Taxonomy" id="1121089"/>
    <lineage>
        <taxon>Bacteria</taxon>
        <taxon>Bacillati</taxon>
        <taxon>Bacillota</taxon>
        <taxon>Bacilli</taxon>
        <taxon>Bacillales</taxon>
        <taxon>Bacillaceae</taxon>
        <taxon>Priestia</taxon>
    </lineage>
</organism>
<feature type="transmembrane region" description="Helical" evidence="7">
    <location>
        <begin position="12"/>
        <end position="29"/>
    </location>
</feature>
<gene>
    <name evidence="9" type="ORF">SAMN02745910_00970</name>
</gene>
<evidence type="ECO:0000256" key="7">
    <source>
        <dbReference type="SAM" id="Phobius"/>
    </source>
</evidence>
<accession>A0A1I5XNP6</accession>